<reference evidence="2 3" key="1">
    <citation type="submission" date="2023-08" db="EMBL/GenBank/DDBJ databases">
        <title>Implementing the SeqCode for naming new Mesorhizobium species isolated from Vachellia karroo root nodules.</title>
        <authorList>
            <person name="Van Lill M."/>
        </authorList>
    </citation>
    <scope>NUCLEOTIDE SEQUENCE [LARGE SCALE GENOMIC DNA]</scope>
    <source>
        <strain evidence="2 3">VK2B</strain>
    </source>
</reference>
<sequence length="83" mass="9114">MAVTGKLCRNPFSTIKLPHEDGGSKAALLPLRRVSPREHTIFAVDNFGFVDARSGPVYSESLGKERDSCGQARKRSLGHEQMT</sequence>
<comment type="caution">
    <text evidence="2">The sequence shown here is derived from an EMBL/GenBank/DDBJ whole genome shotgun (WGS) entry which is preliminary data.</text>
</comment>
<dbReference type="Proteomes" id="UP001280156">
    <property type="component" value="Unassembled WGS sequence"/>
</dbReference>
<gene>
    <name evidence="2" type="ORF">RFM52_10310</name>
</gene>
<dbReference type="EMBL" id="JAVIIV010000005">
    <property type="protein sequence ID" value="MDX8485590.1"/>
    <property type="molecule type" value="Genomic_DNA"/>
</dbReference>
<feature type="region of interest" description="Disordered" evidence="1">
    <location>
        <begin position="58"/>
        <end position="83"/>
    </location>
</feature>
<dbReference type="RefSeq" id="WP_320293296.1">
    <property type="nucleotide sequence ID" value="NZ_JAVIIU010000001.1"/>
</dbReference>
<keyword evidence="3" id="KW-1185">Reference proteome</keyword>
<organism evidence="2 3">
    <name type="scientific">Mesorhizobium humile</name>
    <dbReference type="NCBI Taxonomy" id="3072313"/>
    <lineage>
        <taxon>Bacteria</taxon>
        <taxon>Pseudomonadati</taxon>
        <taxon>Pseudomonadota</taxon>
        <taxon>Alphaproteobacteria</taxon>
        <taxon>Hyphomicrobiales</taxon>
        <taxon>Phyllobacteriaceae</taxon>
        <taxon>Mesorhizobium</taxon>
    </lineage>
</organism>
<proteinExistence type="predicted"/>
<protein>
    <submittedName>
        <fullName evidence="2">Uncharacterized protein</fullName>
    </submittedName>
</protein>
<evidence type="ECO:0000256" key="1">
    <source>
        <dbReference type="SAM" id="MobiDB-lite"/>
    </source>
</evidence>
<name>A0ABU4YF79_9HYPH</name>
<accession>A0ABU4YF79</accession>
<evidence type="ECO:0000313" key="3">
    <source>
        <dbReference type="Proteomes" id="UP001280156"/>
    </source>
</evidence>
<evidence type="ECO:0000313" key="2">
    <source>
        <dbReference type="EMBL" id="MDX8485590.1"/>
    </source>
</evidence>